<dbReference type="Pfam" id="PF00005">
    <property type="entry name" value="ABC_tran"/>
    <property type="match status" value="1"/>
</dbReference>
<dbReference type="PROSITE" id="PS00211">
    <property type="entry name" value="ABC_TRANSPORTER_1"/>
    <property type="match status" value="1"/>
</dbReference>
<dbReference type="Gene3D" id="3.40.50.300">
    <property type="entry name" value="P-loop containing nucleotide triphosphate hydrolases"/>
    <property type="match status" value="1"/>
</dbReference>
<dbReference type="EMBL" id="JBHLWN010000021">
    <property type="protein sequence ID" value="MFC0211627.1"/>
    <property type="molecule type" value="Genomic_DNA"/>
</dbReference>
<accession>A0ABV6DG68</accession>
<sequence length="373" mass="40086">MISVTNISKTFRVPVAAEGRFGALRSLWSGARLEKTAVRDVSFTIERGEFVGYIGPNGAGKSTTIKMLTGILHPTSGSVRIAGFSPHRQRTEVARRLGVVFGQRTQLWWDLPVKDSYDILAAMYKVPGEDKRRRLEELTELLGLDEFMQTPVRKLSLGQRMRADLAAALLHAPDVLFLDEPTIGLDVLAKRSIRSFLQKLNRELGVTILLTTHDMDDIEQLCSRVMVINRGELAYDGSIAALRERIGLPTVIRVTFEGAGSGSVSSGGDVGVSGVGAGGNGGIVGVGESVGSSTGVEAGGSVGAGGASGGWSVPERWEGAFRLTGRTDSGVTLECNRTTISVMDMLKTVGTWGPIADVHMEEPDFEDIIHRIY</sequence>
<evidence type="ECO:0000256" key="3">
    <source>
        <dbReference type="ARBA" id="ARBA00022840"/>
    </source>
</evidence>
<dbReference type="PANTHER" id="PTHR42711">
    <property type="entry name" value="ABC TRANSPORTER ATP-BINDING PROTEIN"/>
    <property type="match status" value="1"/>
</dbReference>
<dbReference type="SMART" id="SM00382">
    <property type="entry name" value="AAA"/>
    <property type="match status" value="1"/>
</dbReference>
<evidence type="ECO:0000256" key="2">
    <source>
        <dbReference type="ARBA" id="ARBA00022741"/>
    </source>
</evidence>
<dbReference type="InterPro" id="IPR017871">
    <property type="entry name" value="ABC_transporter-like_CS"/>
</dbReference>
<name>A0ABV6DG68_9BACL</name>
<proteinExistence type="predicted"/>
<comment type="caution">
    <text evidence="5">The sequence shown here is derived from an EMBL/GenBank/DDBJ whole genome shotgun (WGS) entry which is preliminary data.</text>
</comment>
<dbReference type="PROSITE" id="PS50893">
    <property type="entry name" value="ABC_TRANSPORTER_2"/>
    <property type="match status" value="1"/>
</dbReference>
<organism evidence="5 6">
    <name type="scientific">Paenibacillus chartarius</name>
    <dbReference type="NCBI Taxonomy" id="747481"/>
    <lineage>
        <taxon>Bacteria</taxon>
        <taxon>Bacillati</taxon>
        <taxon>Bacillota</taxon>
        <taxon>Bacilli</taxon>
        <taxon>Bacillales</taxon>
        <taxon>Paenibacillaceae</taxon>
        <taxon>Paenibacillus</taxon>
    </lineage>
</organism>
<keyword evidence="1" id="KW-0813">Transport</keyword>
<feature type="domain" description="ABC transporter" evidence="4">
    <location>
        <begin position="2"/>
        <end position="255"/>
    </location>
</feature>
<dbReference type="InterPro" id="IPR027417">
    <property type="entry name" value="P-loop_NTPase"/>
</dbReference>
<dbReference type="InterPro" id="IPR003593">
    <property type="entry name" value="AAA+_ATPase"/>
</dbReference>
<dbReference type="SUPFAM" id="SSF52540">
    <property type="entry name" value="P-loop containing nucleoside triphosphate hydrolases"/>
    <property type="match status" value="1"/>
</dbReference>
<dbReference type="GO" id="GO:0005524">
    <property type="term" value="F:ATP binding"/>
    <property type="evidence" value="ECO:0007669"/>
    <property type="project" value="UniProtKB-KW"/>
</dbReference>
<dbReference type="RefSeq" id="WP_377468611.1">
    <property type="nucleotide sequence ID" value="NZ_JBHLWN010000021.1"/>
</dbReference>
<evidence type="ECO:0000259" key="4">
    <source>
        <dbReference type="PROSITE" id="PS50893"/>
    </source>
</evidence>
<dbReference type="PANTHER" id="PTHR42711:SF1">
    <property type="entry name" value="ABC-TRANSPORT PROTEIN, ATP-BINDING COMPONENT"/>
    <property type="match status" value="1"/>
</dbReference>
<dbReference type="InterPro" id="IPR050763">
    <property type="entry name" value="ABC_transporter_ATP-binding"/>
</dbReference>
<reference evidence="5 6" key="1">
    <citation type="submission" date="2024-09" db="EMBL/GenBank/DDBJ databases">
        <authorList>
            <person name="Sun Q."/>
            <person name="Mori K."/>
        </authorList>
    </citation>
    <scope>NUCLEOTIDE SEQUENCE [LARGE SCALE GENOMIC DNA]</scope>
    <source>
        <strain evidence="5 6">CCM 7759</strain>
    </source>
</reference>
<keyword evidence="6" id="KW-1185">Reference proteome</keyword>
<evidence type="ECO:0000313" key="5">
    <source>
        <dbReference type="EMBL" id="MFC0211627.1"/>
    </source>
</evidence>
<keyword evidence="3 5" id="KW-0067">ATP-binding</keyword>
<protein>
    <submittedName>
        <fullName evidence="5">ATP-binding cassette domain-containing protein</fullName>
    </submittedName>
</protein>
<dbReference type="InterPro" id="IPR003439">
    <property type="entry name" value="ABC_transporter-like_ATP-bd"/>
</dbReference>
<evidence type="ECO:0000313" key="6">
    <source>
        <dbReference type="Proteomes" id="UP001589776"/>
    </source>
</evidence>
<evidence type="ECO:0000256" key="1">
    <source>
        <dbReference type="ARBA" id="ARBA00022448"/>
    </source>
</evidence>
<keyword evidence="2" id="KW-0547">Nucleotide-binding</keyword>
<gene>
    <name evidence="5" type="ORF">ACFFK0_04030</name>
</gene>
<dbReference type="Proteomes" id="UP001589776">
    <property type="component" value="Unassembled WGS sequence"/>
</dbReference>